<keyword evidence="3" id="KW-1185">Reference proteome</keyword>
<dbReference type="InterPro" id="IPR002575">
    <property type="entry name" value="Aminoglycoside_PTrfase"/>
</dbReference>
<dbReference type="EMBL" id="UAPR01000001">
    <property type="protein sequence ID" value="SPT54737.1"/>
    <property type="molecule type" value="Genomic_DNA"/>
</dbReference>
<accession>A0A2X0VB72</accession>
<proteinExistence type="predicted"/>
<dbReference type="InterPro" id="IPR011009">
    <property type="entry name" value="Kinase-like_dom_sf"/>
</dbReference>
<gene>
    <name evidence="2" type="ORF">NCTC9935_00279</name>
</gene>
<dbReference type="Gene3D" id="3.90.1200.10">
    <property type="match status" value="1"/>
</dbReference>
<evidence type="ECO:0000313" key="3">
    <source>
        <dbReference type="Proteomes" id="UP000250192"/>
    </source>
</evidence>
<dbReference type="Pfam" id="PF01636">
    <property type="entry name" value="APH"/>
    <property type="match status" value="1"/>
</dbReference>
<evidence type="ECO:0000313" key="2">
    <source>
        <dbReference type="EMBL" id="SPT54737.1"/>
    </source>
</evidence>
<dbReference type="RefSeq" id="WP_111822875.1">
    <property type="nucleotide sequence ID" value="NZ_CBDERX010000019.1"/>
</dbReference>
<dbReference type="Proteomes" id="UP000250192">
    <property type="component" value="Unassembled WGS sequence"/>
</dbReference>
<dbReference type="SUPFAM" id="SSF56112">
    <property type="entry name" value="Protein kinase-like (PK-like)"/>
    <property type="match status" value="1"/>
</dbReference>
<feature type="domain" description="Aminoglycoside phosphotransferase" evidence="1">
    <location>
        <begin position="147"/>
        <end position="333"/>
    </location>
</feature>
<keyword evidence="2" id="KW-0808">Transferase</keyword>
<reference evidence="2 3" key="1">
    <citation type="submission" date="2018-06" db="EMBL/GenBank/DDBJ databases">
        <authorList>
            <consortium name="Pathogen Informatics"/>
            <person name="Doyle S."/>
        </authorList>
    </citation>
    <scope>NUCLEOTIDE SEQUENCE [LARGE SCALE GENOMIC DNA]</scope>
    <source>
        <strain evidence="2 3">NCTC9935</strain>
    </source>
</reference>
<evidence type="ECO:0000259" key="1">
    <source>
        <dbReference type="Pfam" id="PF01636"/>
    </source>
</evidence>
<name>A0A2X0VB72_9ACTO</name>
<dbReference type="GeneID" id="93757485"/>
<dbReference type="OrthoDB" id="581471at2"/>
<dbReference type="AlphaFoldDB" id="A0A2X0VB72"/>
<dbReference type="GO" id="GO:0016740">
    <property type="term" value="F:transferase activity"/>
    <property type="evidence" value="ECO:0007669"/>
    <property type="project" value="UniProtKB-KW"/>
</dbReference>
<organism evidence="2 3">
    <name type="scientific">Schaalia odontolytica</name>
    <dbReference type="NCBI Taxonomy" id="1660"/>
    <lineage>
        <taxon>Bacteria</taxon>
        <taxon>Bacillati</taxon>
        <taxon>Actinomycetota</taxon>
        <taxon>Actinomycetes</taxon>
        <taxon>Actinomycetales</taxon>
        <taxon>Actinomycetaceae</taxon>
        <taxon>Schaalia</taxon>
    </lineage>
</organism>
<sequence>MTTSTRALSFLTDSAQLSEFVGDEAVATRVRIKPGVSISAAFAAADGTAAGWARLLWPEAIAKGHKSAAKAQRMGLATSSRTLDDGLWLQWGSIASDPDLMAHIGRAHDSGVVDPAKWQVLRHNPLRRLVARSGGAVVRIHAAADTRAHELDVFLSSVVPVPERLDDGADPHVSVLADAGGFDLSSPEATADQVRAWHEEAGALFARLHCAKPPRDLASLPSTSAPSTRRTIALHARIIGHLDGDLGKRIEALADCAPEPVDAPLVPIHADASPDQVLVGSNGSVLLTDFDRARMGSAALDVASYMASAQAGQAAHFLHGYEQAGGTLPDERELLAARIHALALRLADPLREARPDWAQRITHTLTLIEEDSACL</sequence>
<protein>
    <submittedName>
        <fullName evidence="2">Phosphotransferase enzyme family</fullName>
    </submittedName>
</protein>